<proteinExistence type="predicted"/>
<keyword evidence="2" id="KW-1185">Reference proteome</keyword>
<dbReference type="AlphaFoldDB" id="A0A918JXC1"/>
<accession>A0A918JXC1</accession>
<gene>
    <name evidence="1" type="ORF">GCM10007384_28900</name>
</gene>
<dbReference type="EMBL" id="BMWS01000021">
    <property type="protein sequence ID" value="GGX26064.1"/>
    <property type="molecule type" value="Genomic_DNA"/>
</dbReference>
<dbReference type="RefSeq" id="WP_027412627.1">
    <property type="nucleotide sequence ID" value="NZ_BMWS01000021.1"/>
</dbReference>
<protein>
    <submittedName>
        <fullName evidence="1">Uncharacterized protein</fullName>
    </submittedName>
</protein>
<sequence>MSKNVKIFLLKGISIDFETDVKEYNRLHSVIGYFTNLKELHSQFEKNSIQSYSTICSHMNEKGFYKTKNPVIKFKRAVHKFNEITITQVETNRLYQKGDYIDLSEILKKEASVINTNKAFLNF</sequence>
<dbReference type="Proteomes" id="UP000601108">
    <property type="component" value="Unassembled WGS sequence"/>
</dbReference>
<comment type="caution">
    <text evidence="1">The sequence shown here is derived from an EMBL/GenBank/DDBJ whole genome shotgun (WGS) entry which is preliminary data.</text>
</comment>
<evidence type="ECO:0000313" key="1">
    <source>
        <dbReference type="EMBL" id="GGX26064.1"/>
    </source>
</evidence>
<evidence type="ECO:0000313" key="2">
    <source>
        <dbReference type="Proteomes" id="UP000601108"/>
    </source>
</evidence>
<organism evidence="1 2">
    <name type="scientific">Aquimarina muelleri</name>
    <dbReference type="NCBI Taxonomy" id="279356"/>
    <lineage>
        <taxon>Bacteria</taxon>
        <taxon>Pseudomonadati</taxon>
        <taxon>Bacteroidota</taxon>
        <taxon>Flavobacteriia</taxon>
        <taxon>Flavobacteriales</taxon>
        <taxon>Flavobacteriaceae</taxon>
        <taxon>Aquimarina</taxon>
    </lineage>
</organism>
<reference evidence="1 2" key="1">
    <citation type="journal article" date="2014" name="Int. J. Syst. Evol. Microbiol.">
        <title>Complete genome sequence of Corynebacterium casei LMG S-19264T (=DSM 44701T), isolated from a smear-ripened cheese.</title>
        <authorList>
            <consortium name="US DOE Joint Genome Institute (JGI-PGF)"/>
            <person name="Walter F."/>
            <person name="Albersmeier A."/>
            <person name="Kalinowski J."/>
            <person name="Ruckert C."/>
        </authorList>
    </citation>
    <scope>NUCLEOTIDE SEQUENCE [LARGE SCALE GENOMIC DNA]</scope>
    <source>
        <strain evidence="1 2">KCTC 12285</strain>
    </source>
</reference>
<name>A0A918JXC1_9FLAO</name>